<reference evidence="3 4" key="1">
    <citation type="submission" date="2024-01" db="EMBL/GenBank/DDBJ databases">
        <title>Complete genome sequence of Citroniella saccharovorans strain M6.X9, isolated from human fecal sample.</title>
        <authorList>
            <person name="Cheng G."/>
            <person name="Westerholm M."/>
            <person name="Schnurer A."/>
        </authorList>
    </citation>
    <scope>NUCLEOTIDE SEQUENCE [LARGE SCALE GENOMIC DNA]</scope>
    <source>
        <strain evidence="3 4">DSM 29873</strain>
    </source>
</reference>
<dbReference type="Gene3D" id="1.20.120.680">
    <property type="entry name" value="Formiminotetrahydrofolate cyclodeaminase monomer, up-and-down helical bundle"/>
    <property type="match status" value="1"/>
</dbReference>
<evidence type="ECO:0000259" key="2">
    <source>
        <dbReference type="Pfam" id="PF04961"/>
    </source>
</evidence>
<sequence length="151" mass="17059">MDKLINLSLENYLENAKTKEPYPGGGSVAAYVGAVGTALSIMVLNLSYDKKSYKEIDESIKTKLEDLKASFDKDIELLKKYVDEDASSFGGVLDALKLPKETEEEKKIRSEKIQDGYKYALEVPLGTARTLNNILNNLDLFRKIWYSFSNY</sequence>
<dbReference type="Proteomes" id="UP001357733">
    <property type="component" value="Unassembled WGS sequence"/>
</dbReference>
<proteinExistence type="predicted"/>
<protein>
    <submittedName>
        <fullName evidence="3">Cyclodeaminase/cyclohydrolase family protein</fullName>
    </submittedName>
</protein>
<accession>A0AAW9MW10</accession>
<organism evidence="3 4">
    <name type="scientific">Citroniella saccharovorans</name>
    <dbReference type="NCBI Taxonomy" id="2053367"/>
    <lineage>
        <taxon>Bacteria</taxon>
        <taxon>Bacillati</taxon>
        <taxon>Bacillota</taxon>
        <taxon>Tissierellia</taxon>
        <taxon>Tissierellales</taxon>
        <taxon>Peptoniphilaceae</taxon>
        <taxon>Citroniella</taxon>
    </lineage>
</organism>
<comment type="caution">
    <text evidence="3">The sequence shown here is derived from an EMBL/GenBank/DDBJ whole genome shotgun (WGS) entry which is preliminary data.</text>
</comment>
<keyword evidence="1" id="KW-1133">Transmembrane helix</keyword>
<dbReference type="EMBL" id="JAYKOT010000001">
    <property type="protein sequence ID" value="MEB3428675.1"/>
    <property type="molecule type" value="Genomic_DNA"/>
</dbReference>
<dbReference type="Pfam" id="PF04961">
    <property type="entry name" value="FTCD_C"/>
    <property type="match status" value="1"/>
</dbReference>
<gene>
    <name evidence="3" type="ORF">VLK81_01310</name>
</gene>
<dbReference type="SUPFAM" id="SSF101262">
    <property type="entry name" value="Methenyltetrahydrofolate cyclohydrolase-like"/>
    <property type="match status" value="1"/>
</dbReference>
<keyword evidence="1" id="KW-0472">Membrane</keyword>
<evidence type="ECO:0000256" key="1">
    <source>
        <dbReference type="SAM" id="Phobius"/>
    </source>
</evidence>
<name>A0AAW9MW10_9FIRM</name>
<dbReference type="GO" id="GO:0003824">
    <property type="term" value="F:catalytic activity"/>
    <property type="evidence" value="ECO:0007669"/>
    <property type="project" value="InterPro"/>
</dbReference>
<evidence type="ECO:0000313" key="3">
    <source>
        <dbReference type="EMBL" id="MEB3428675.1"/>
    </source>
</evidence>
<feature type="transmembrane region" description="Helical" evidence="1">
    <location>
        <begin position="28"/>
        <end position="48"/>
    </location>
</feature>
<dbReference type="RefSeq" id="WP_324618711.1">
    <property type="nucleotide sequence ID" value="NZ_JAYKOT010000001.1"/>
</dbReference>
<evidence type="ECO:0000313" key="4">
    <source>
        <dbReference type="Proteomes" id="UP001357733"/>
    </source>
</evidence>
<feature type="domain" description="Cyclodeaminase/cyclohydrolase" evidence="2">
    <location>
        <begin position="8"/>
        <end position="139"/>
    </location>
</feature>
<keyword evidence="1" id="KW-0812">Transmembrane</keyword>
<keyword evidence="4" id="KW-1185">Reference proteome</keyword>
<dbReference type="InterPro" id="IPR007044">
    <property type="entry name" value="Cyclodeamin/CycHdrlase"/>
</dbReference>
<dbReference type="InterPro" id="IPR036178">
    <property type="entry name" value="Formintransfe-cycloase-like_sf"/>
</dbReference>
<dbReference type="AlphaFoldDB" id="A0AAW9MW10"/>